<dbReference type="GeneID" id="26235782"/>
<evidence type="ECO:0000313" key="1">
    <source>
        <dbReference type="EMBL" id="QQK41126.1"/>
    </source>
</evidence>
<dbReference type="InterPro" id="IPR036291">
    <property type="entry name" value="NAD(P)-bd_dom_sf"/>
</dbReference>
<dbReference type="Proteomes" id="UP000595662">
    <property type="component" value="Chromosome 1"/>
</dbReference>
<dbReference type="AlphaFoldDB" id="A0A7T6XHD2"/>
<proteinExistence type="predicted"/>
<evidence type="ECO:0000313" key="2">
    <source>
        <dbReference type="Proteomes" id="UP000595662"/>
    </source>
</evidence>
<gene>
    <name evidence="1" type="ORF">Pdw03_3980</name>
</gene>
<name>A0A7T6XHD2_PENDI</name>
<sequence>MGRAVIDELLATGYTVTCLALSDEAAAALTAKGVKVLGGSFRDFEIVKQRASKADGVIKLALNPVFSKYAQNCIDEKETIEAIGSLLVGTNKPLATTFGTLVLSHGKIGAQDKVSGYEQPMNKRAQNGKVISGLAEQNMCACVIRLSPTVHGDEDHAFIEQLTVLACSQHHAIYIDGGLSR</sequence>
<dbReference type="KEGG" id="pdp:PDIP_74660"/>
<accession>A0A7T6XHD2</accession>
<dbReference type="VEuPathDB" id="FungiDB:PDIP_74660"/>
<organism evidence="1 2">
    <name type="scientific">Penicillium digitatum</name>
    <name type="common">Green mold</name>
    <dbReference type="NCBI Taxonomy" id="36651"/>
    <lineage>
        <taxon>Eukaryota</taxon>
        <taxon>Fungi</taxon>
        <taxon>Dikarya</taxon>
        <taxon>Ascomycota</taxon>
        <taxon>Pezizomycotina</taxon>
        <taxon>Eurotiomycetes</taxon>
        <taxon>Eurotiomycetidae</taxon>
        <taxon>Eurotiales</taxon>
        <taxon>Aspergillaceae</taxon>
        <taxon>Penicillium</taxon>
    </lineage>
</organism>
<dbReference type="OMA" id="QNCIDEK"/>
<dbReference type="EMBL" id="CP060774">
    <property type="protein sequence ID" value="QQK41126.1"/>
    <property type="molecule type" value="Genomic_DNA"/>
</dbReference>
<dbReference type="SUPFAM" id="SSF51735">
    <property type="entry name" value="NAD(P)-binding Rossmann-fold domains"/>
    <property type="match status" value="1"/>
</dbReference>
<dbReference type="Gene3D" id="3.40.50.720">
    <property type="entry name" value="NAD(P)-binding Rossmann-like Domain"/>
    <property type="match status" value="1"/>
</dbReference>
<dbReference type="RefSeq" id="XP_014531623.1">
    <property type="nucleotide sequence ID" value="XM_014676137.1"/>
</dbReference>
<protein>
    <submittedName>
        <fullName evidence="1">Oxidoreductase, putative</fullName>
    </submittedName>
</protein>
<reference evidence="1 2" key="1">
    <citation type="submission" date="2020-08" db="EMBL/GenBank/DDBJ databases">
        <title>The completed genome sequence of the pathogenic ascomycete fungus Penicillium digitatum.</title>
        <authorList>
            <person name="Wang M."/>
        </authorList>
    </citation>
    <scope>NUCLEOTIDE SEQUENCE [LARGE SCALE GENOMIC DNA]</scope>
    <source>
        <strain evidence="1 2">PdW03</strain>
    </source>
</reference>